<dbReference type="PANTHER" id="PTHR37302">
    <property type="entry name" value="SLR1116 PROTEIN"/>
    <property type="match status" value="1"/>
</dbReference>
<feature type="binding site" evidence="3">
    <location>
        <position position="141"/>
    </location>
    <ligand>
        <name>a divalent metal cation</name>
        <dbReference type="ChEBI" id="CHEBI:60240"/>
    </ligand>
</feature>
<sequence length="173" mass="19213">MKIAERYIVLASHNQRMNARLFRLVSSLDVASQTEDKGAFFGSILGTLNHIIFGNHFLLTRVRALINRPSPLDAIPPQWDFQPDKQYGASVAELATICADIDQAVCEFVSTLDERDLGKETDDAIPLWALLDQLFQHQTHHRGQATTLLSQCGVDYPSFADVIGTLQGESAPF</sequence>
<dbReference type="InterPro" id="IPR034660">
    <property type="entry name" value="DinB/YfiT-like"/>
</dbReference>
<dbReference type="RefSeq" id="WP_072041349.1">
    <property type="nucleotide sequence ID" value="NZ_QVFV01000002.1"/>
</dbReference>
<evidence type="ECO:0000256" key="1">
    <source>
        <dbReference type="ARBA" id="ARBA00008635"/>
    </source>
</evidence>
<dbReference type="EMBL" id="QVFV01000002">
    <property type="protein sequence ID" value="RZM79036.1"/>
    <property type="molecule type" value="Genomic_DNA"/>
</dbReference>
<evidence type="ECO:0000256" key="2">
    <source>
        <dbReference type="ARBA" id="ARBA00022723"/>
    </source>
</evidence>
<gene>
    <name evidence="4" type="ORF">DYY88_09705</name>
</gene>
<dbReference type="SUPFAM" id="SSF109854">
    <property type="entry name" value="DinB/YfiT-like putative metalloenzymes"/>
    <property type="match status" value="1"/>
</dbReference>
<keyword evidence="2 3" id="KW-0479">Metal-binding</keyword>
<dbReference type="Gene3D" id="1.20.120.450">
    <property type="entry name" value="dinb family like domain"/>
    <property type="match status" value="1"/>
</dbReference>
<evidence type="ECO:0000313" key="5">
    <source>
        <dbReference type="Proteomes" id="UP000292459"/>
    </source>
</evidence>
<comment type="similarity">
    <text evidence="1">Belongs to the DinB family.</text>
</comment>
<dbReference type="InterPro" id="IPR007837">
    <property type="entry name" value="DinB"/>
</dbReference>
<organism evidence="4 5">
    <name type="scientific">Leptolyngbya iicbica LK</name>
    <dbReference type="NCBI Taxonomy" id="2294035"/>
    <lineage>
        <taxon>Bacteria</taxon>
        <taxon>Bacillati</taxon>
        <taxon>Cyanobacteriota</taxon>
        <taxon>Cyanophyceae</taxon>
        <taxon>Leptolyngbyales</taxon>
        <taxon>Leptolyngbyaceae</taxon>
        <taxon>Leptolyngbya group</taxon>
        <taxon>Leptolyngbya</taxon>
        <taxon>Leptolyngbya iicbica</taxon>
    </lineage>
</organism>
<dbReference type="OrthoDB" id="119432at2"/>
<dbReference type="PANTHER" id="PTHR37302:SF1">
    <property type="entry name" value="PROTEIN DINB"/>
    <property type="match status" value="1"/>
</dbReference>
<comment type="caution">
    <text evidence="4">The sequence shown here is derived from an EMBL/GenBank/DDBJ whole genome shotgun (WGS) entry which is preliminary data.</text>
</comment>
<keyword evidence="5" id="KW-1185">Reference proteome</keyword>
<dbReference type="AlphaFoldDB" id="A0A4V2E2M1"/>
<protein>
    <recommendedName>
        <fullName evidence="6">Damage-inducible protein DinB</fullName>
    </recommendedName>
</protein>
<feature type="binding site" evidence="3">
    <location>
        <position position="50"/>
    </location>
    <ligand>
        <name>a divalent metal cation</name>
        <dbReference type="ChEBI" id="CHEBI:60240"/>
    </ligand>
</feature>
<proteinExistence type="inferred from homology"/>
<feature type="binding site" evidence="3">
    <location>
        <position position="137"/>
    </location>
    <ligand>
        <name>a divalent metal cation</name>
        <dbReference type="ChEBI" id="CHEBI:60240"/>
    </ligand>
</feature>
<dbReference type="Proteomes" id="UP000292459">
    <property type="component" value="Unassembled WGS sequence"/>
</dbReference>
<evidence type="ECO:0008006" key="6">
    <source>
        <dbReference type="Google" id="ProtNLM"/>
    </source>
</evidence>
<accession>A0A4V2E2M1</accession>
<evidence type="ECO:0000313" key="4">
    <source>
        <dbReference type="EMBL" id="RZM79036.1"/>
    </source>
</evidence>
<name>A0A4V2E2M1_9CYAN</name>
<dbReference type="Pfam" id="PF05163">
    <property type="entry name" value="DinB"/>
    <property type="match status" value="1"/>
</dbReference>
<evidence type="ECO:0000256" key="3">
    <source>
        <dbReference type="PIRSR" id="PIRSR607837-1"/>
    </source>
</evidence>
<dbReference type="GO" id="GO:0046872">
    <property type="term" value="F:metal ion binding"/>
    <property type="evidence" value="ECO:0007669"/>
    <property type="project" value="UniProtKB-KW"/>
</dbReference>
<reference evidence="4 5" key="1">
    <citation type="submission" date="2018-11" db="EMBL/GenBank/DDBJ databases">
        <title>Whole genome sequencing of an environmental sample.</title>
        <authorList>
            <person name="Sarangi A.N."/>
            <person name="Singh D."/>
            <person name="Tripathy S."/>
        </authorList>
    </citation>
    <scope>NUCLEOTIDE SEQUENCE [LARGE SCALE GENOMIC DNA]</scope>
    <source>
        <strain evidence="4 5">Lakshadweep</strain>
    </source>
</reference>